<comment type="caution">
    <text evidence="5">The sequence shown here is derived from an EMBL/GenBank/DDBJ whole genome shotgun (WGS) entry which is preliminary data.</text>
</comment>
<feature type="binding site" evidence="3">
    <location>
        <position position="11"/>
    </location>
    <ligand>
        <name>Zn(2+)</name>
        <dbReference type="ChEBI" id="CHEBI:29105"/>
    </ligand>
</feature>
<evidence type="ECO:0000256" key="1">
    <source>
        <dbReference type="ARBA" id="ARBA00022723"/>
    </source>
</evidence>
<evidence type="ECO:0000256" key="2">
    <source>
        <dbReference type="ARBA" id="ARBA00022833"/>
    </source>
</evidence>
<keyword evidence="2 3" id="KW-0862">Zinc</keyword>
<accession>A0ABT5JQQ8</accession>
<feature type="binding site" evidence="3">
    <location>
        <position position="27"/>
    </location>
    <ligand>
        <name>Zn(2+)</name>
        <dbReference type="ChEBI" id="CHEBI:29105"/>
    </ligand>
</feature>
<reference evidence="5 6" key="1">
    <citation type="submission" date="2022-10" db="EMBL/GenBank/DDBJ databases">
        <title>Erythrobacter sp. sf7 Genome sequencing.</title>
        <authorList>
            <person name="Park S."/>
        </authorList>
    </citation>
    <scope>NUCLEOTIDE SEQUENCE [LARGE SCALE GENOMIC DNA]</scope>
    <source>
        <strain evidence="6">sf7</strain>
    </source>
</reference>
<name>A0ABT5JQQ8_9SPHN</name>
<organism evidence="5 6">
    <name type="scientific">Erythrobacter fulvus</name>
    <dbReference type="NCBI Taxonomy" id="2987523"/>
    <lineage>
        <taxon>Bacteria</taxon>
        <taxon>Pseudomonadati</taxon>
        <taxon>Pseudomonadota</taxon>
        <taxon>Alphaproteobacteria</taxon>
        <taxon>Sphingomonadales</taxon>
        <taxon>Erythrobacteraceae</taxon>
        <taxon>Erythrobacter/Porphyrobacter group</taxon>
        <taxon>Erythrobacter</taxon>
    </lineage>
</organism>
<dbReference type="Gene3D" id="3.30.50.10">
    <property type="entry name" value="Erythroid Transcription Factor GATA-1, subunit A"/>
    <property type="match status" value="1"/>
</dbReference>
<dbReference type="InterPro" id="IPR005584">
    <property type="entry name" value="DNA_gyrase_inhibitor_YacG"/>
</dbReference>
<feature type="region of interest" description="Disordered" evidence="4">
    <location>
        <begin position="39"/>
        <end position="61"/>
    </location>
</feature>
<dbReference type="PANTHER" id="PTHR36150:SF1">
    <property type="entry name" value="DNA GYRASE INHIBITOR YACG"/>
    <property type="match status" value="1"/>
</dbReference>
<dbReference type="Pfam" id="PF03884">
    <property type="entry name" value="YacG"/>
    <property type="match status" value="1"/>
</dbReference>
<dbReference type="EMBL" id="JAQQXQ010000007">
    <property type="protein sequence ID" value="MDC8755101.1"/>
    <property type="molecule type" value="Genomic_DNA"/>
</dbReference>
<comment type="function">
    <text evidence="3">Inhibits all the catalytic activities of DNA gyrase by preventing its interaction with DNA. Acts by binding directly to the C-terminal domain of GyrB, which probably disrupts DNA binding by the gyrase.</text>
</comment>
<dbReference type="SUPFAM" id="SSF57716">
    <property type="entry name" value="Glucocorticoid receptor-like (DNA-binding domain)"/>
    <property type="match status" value="1"/>
</dbReference>
<evidence type="ECO:0000313" key="6">
    <source>
        <dbReference type="Proteomes" id="UP001216558"/>
    </source>
</evidence>
<gene>
    <name evidence="3 5" type="primary">yacG</name>
    <name evidence="5" type="ORF">OIK40_10670</name>
</gene>
<keyword evidence="1 3" id="KW-0479">Metal-binding</keyword>
<feature type="binding site" evidence="3">
    <location>
        <position position="23"/>
    </location>
    <ligand>
        <name>Zn(2+)</name>
        <dbReference type="ChEBI" id="CHEBI:29105"/>
    </ligand>
</feature>
<dbReference type="Proteomes" id="UP001216558">
    <property type="component" value="Unassembled WGS sequence"/>
</dbReference>
<feature type="binding site" evidence="3">
    <location>
        <position position="8"/>
    </location>
    <ligand>
        <name>Zn(2+)</name>
        <dbReference type="ChEBI" id="CHEBI:29105"/>
    </ligand>
</feature>
<dbReference type="InterPro" id="IPR013088">
    <property type="entry name" value="Znf_NHR/GATA"/>
</dbReference>
<sequence length="61" mass="7210">MTAKTKPCPICRKPRVEEFHPFCSQRCRDRDLARWFSDSYTVPGPPADPEEIAQESWREQE</sequence>
<dbReference type="RefSeq" id="WP_273678309.1">
    <property type="nucleotide sequence ID" value="NZ_JAQQXQ010000007.1"/>
</dbReference>
<protein>
    <recommendedName>
        <fullName evidence="3">DNA gyrase inhibitor YacG</fullName>
    </recommendedName>
</protein>
<dbReference type="HAMAP" id="MF_00649">
    <property type="entry name" value="DNA_gyrase_inhibitor_YacG"/>
    <property type="match status" value="1"/>
</dbReference>
<proteinExistence type="inferred from homology"/>
<evidence type="ECO:0000256" key="4">
    <source>
        <dbReference type="SAM" id="MobiDB-lite"/>
    </source>
</evidence>
<evidence type="ECO:0000256" key="3">
    <source>
        <dbReference type="HAMAP-Rule" id="MF_00649"/>
    </source>
</evidence>
<dbReference type="PANTHER" id="PTHR36150">
    <property type="entry name" value="DNA GYRASE INHIBITOR YACG"/>
    <property type="match status" value="1"/>
</dbReference>
<comment type="similarity">
    <text evidence="3">Belongs to the DNA gyrase inhibitor YacG family.</text>
</comment>
<comment type="subunit">
    <text evidence="3">Interacts with GyrB.</text>
</comment>
<evidence type="ECO:0000313" key="5">
    <source>
        <dbReference type="EMBL" id="MDC8755101.1"/>
    </source>
</evidence>
<keyword evidence="6" id="KW-1185">Reference proteome</keyword>
<comment type="cofactor">
    <cofactor evidence="3">
        <name>Zn(2+)</name>
        <dbReference type="ChEBI" id="CHEBI:29105"/>
    </cofactor>
    <text evidence="3">Binds 1 zinc ion.</text>
</comment>